<feature type="transmembrane region" description="Helical" evidence="10">
    <location>
        <begin position="46"/>
        <end position="67"/>
    </location>
</feature>
<feature type="transmembrane region" description="Helical" evidence="10">
    <location>
        <begin position="107"/>
        <end position="129"/>
    </location>
</feature>
<feature type="transmembrane region" description="Helical" evidence="10">
    <location>
        <begin position="398"/>
        <end position="417"/>
    </location>
</feature>
<keyword evidence="3" id="KW-1003">Cell membrane</keyword>
<keyword evidence="5 10" id="KW-1133">Transmembrane helix</keyword>
<feature type="domain" description="Major facilitator superfamily (MFS) profile" evidence="11">
    <location>
        <begin position="17"/>
        <end position="421"/>
    </location>
</feature>
<keyword evidence="4 10" id="KW-0812">Transmembrane</keyword>
<dbReference type="InterPro" id="IPR036259">
    <property type="entry name" value="MFS_trans_sf"/>
</dbReference>
<reference evidence="12 13" key="1">
    <citation type="submission" date="2020-08" db="EMBL/GenBank/DDBJ databases">
        <title>Genomic Encyclopedia of Type Strains, Phase IV (KMG-V): Genome sequencing to study the core and pangenomes of soil and plant-associated prokaryotes.</title>
        <authorList>
            <person name="Whitman W."/>
        </authorList>
    </citation>
    <scope>NUCLEOTIDE SEQUENCE [LARGE SCALE GENOMIC DNA]</scope>
    <source>
        <strain evidence="12 13">SEMIA 4064</strain>
    </source>
</reference>
<accession>A0A7W8XW25</accession>
<protein>
    <recommendedName>
        <fullName evidence="9">Putative tartrate transporter</fullName>
    </recommendedName>
</protein>
<feature type="transmembrane region" description="Helical" evidence="10">
    <location>
        <begin position="357"/>
        <end position="378"/>
    </location>
</feature>
<proteinExistence type="inferred from homology"/>
<feature type="transmembrane region" description="Helical" evidence="10">
    <location>
        <begin position="242"/>
        <end position="263"/>
    </location>
</feature>
<feature type="transmembrane region" description="Helical" evidence="10">
    <location>
        <begin position="329"/>
        <end position="345"/>
    </location>
</feature>
<dbReference type="CDD" id="cd17319">
    <property type="entry name" value="MFS_ExuT_GudP_like"/>
    <property type="match status" value="1"/>
</dbReference>
<evidence type="ECO:0000256" key="3">
    <source>
        <dbReference type="ARBA" id="ARBA00022475"/>
    </source>
</evidence>
<feature type="transmembrane region" description="Helical" evidence="10">
    <location>
        <begin position="20"/>
        <end position="40"/>
    </location>
</feature>
<feature type="transmembrane region" description="Helical" evidence="10">
    <location>
        <begin position="275"/>
        <end position="295"/>
    </location>
</feature>
<keyword evidence="13" id="KW-1185">Reference proteome</keyword>
<gene>
    <name evidence="12" type="ORF">GGD50_005267</name>
</gene>
<dbReference type="FunFam" id="1.20.1250.20:FF:000126">
    <property type="entry name" value="MFS transporter permease"/>
    <property type="match status" value="1"/>
</dbReference>
<evidence type="ECO:0000256" key="2">
    <source>
        <dbReference type="ARBA" id="ARBA00022448"/>
    </source>
</evidence>
<evidence type="ECO:0000256" key="9">
    <source>
        <dbReference type="ARBA" id="ARBA00074139"/>
    </source>
</evidence>
<evidence type="ECO:0000256" key="1">
    <source>
        <dbReference type="ARBA" id="ARBA00004651"/>
    </source>
</evidence>
<dbReference type="InterPro" id="IPR020846">
    <property type="entry name" value="MFS_dom"/>
</dbReference>
<comment type="subcellular location">
    <subcellularLocation>
        <location evidence="1">Cell membrane</location>
        <topology evidence="1">Multi-pass membrane protein</topology>
    </subcellularLocation>
</comment>
<organism evidence="12 13">
    <name type="scientific">Rhizobium paranaense</name>
    <dbReference type="NCBI Taxonomy" id="1650438"/>
    <lineage>
        <taxon>Bacteria</taxon>
        <taxon>Pseudomonadati</taxon>
        <taxon>Pseudomonadota</taxon>
        <taxon>Alphaproteobacteria</taxon>
        <taxon>Hyphomicrobiales</taxon>
        <taxon>Rhizobiaceae</taxon>
        <taxon>Rhizobium/Agrobacterium group</taxon>
        <taxon>Rhizobium</taxon>
    </lineage>
</organism>
<dbReference type="GO" id="GO:0005886">
    <property type="term" value="C:plasma membrane"/>
    <property type="evidence" value="ECO:0007669"/>
    <property type="project" value="UniProtKB-SubCell"/>
</dbReference>
<feature type="transmembrane region" description="Helical" evidence="10">
    <location>
        <begin position="79"/>
        <end position="101"/>
    </location>
</feature>
<dbReference type="PANTHER" id="PTHR43791">
    <property type="entry name" value="PERMEASE-RELATED"/>
    <property type="match status" value="1"/>
</dbReference>
<comment type="caution">
    <text evidence="12">The sequence shown here is derived from an EMBL/GenBank/DDBJ whole genome shotgun (WGS) entry which is preliminary data.</text>
</comment>
<evidence type="ECO:0000256" key="8">
    <source>
        <dbReference type="ARBA" id="ARBA00058119"/>
    </source>
</evidence>
<evidence type="ECO:0000256" key="4">
    <source>
        <dbReference type="ARBA" id="ARBA00022692"/>
    </source>
</evidence>
<evidence type="ECO:0000259" key="11">
    <source>
        <dbReference type="PROSITE" id="PS50850"/>
    </source>
</evidence>
<dbReference type="EMBL" id="JACHBI010000013">
    <property type="protein sequence ID" value="MBB5576622.1"/>
    <property type="molecule type" value="Genomic_DNA"/>
</dbReference>
<feature type="transmembrane region" description="Helical" evidence="10">
    <location>
        <begin position="141"/>
        <end position="163"/>
    </location>
</feature>
<keyword evidence="2" id="KW-0813">Transport</keyword>
<dbReference type="Gene3D" id="1.20.1250.20">
    <property type="entry name" value="MFS general substrate transporter like domains"/>
    <property type="match status" value="2"/>
</dbReference>
<dbReference type="PROSITE" id="PS50850">
    <property type="entry name" value="MFS"/>
    <property type="match status" value="1"/>
</dbReference>
<sequence>MERELETRVVRKITWRIVPFIMVLYLIAFIDRVNIGFASLTMNQDLGFSSTVFGVGAGIFFLGYFIFEVPSNLILNKVGARIWIARVMITWGLVSGAMALVQGATSFYALRFLLGVAEAGFFPGIILYLSYWFPARRRAAVTAMFMAAAPLSTAIGSPISGALLEMHGVWGLAGWQWMFIIEAIPALIFGVVVFFYLTDRPEKANWLSADERAWLVKTMEDEQAGKPKTSHSIWAGLADIRVLALSLVYFGTSAGLYTLGIWAPQIIKSFGLSSFQVGLINAVPAIFAVIGMVLWARHSDKTGERTWHVVGACLLAAAGLAFATGATSVFAVLMALTLVNIGISASKPPLWSMPTLFLTGPAAAAGIATINSIGNLGGFVGPSMIGWIKDATGSFAGGLYFVAALLLVSATVTLILARSSARNPQAKASAQH</sequence>
<evidence type="ECO:0000313" key="12">
    <source>
        <dbReference type="EMBL" id="MBB5576622.1"/>
    </source>
</evidence>
<dbReference type="AlphaFoldDB" id="A0A7W8XW25"/>
<dbReference type="PANTHER" id="PTHR43791:SF36">
    <property type="entry name" value="TRANSPORTER, PUTATIVE (AFU_ORTHOLOGUE AFUA_6G08340)-RELATED"/>
    <property type="match status" value="1"/>
</dbReference>
<dbReference type="InterPro" id="IPR011701">
    <property type="entry name" value="MFS"/>
</dbReference>
<evidence type="ECO:0000256" key="10">
    <source>
        <dbReference type="SAM" id="Phobius"/>
    </source>
</evidence>
<feature type="transmembrane region" description="Helical" evidence="10">
    <location>
        <begin position="175"/>
        <end position="197"/>
    </location>
</feature>
<dbReference type="RefSeq" id="WP_183939946.1">
    <property type="nucleotide sequence ID" value="NZ_JACHBI010000013.1"/>
</dbReference>
<dbReference type="SUPFAM" id="SSF103473">
    <property type="entry name" value="MFS general substrate transporter"/>
    <property type="match status" value="1"/>
</dbReference>
<evidence type="ECO:0000256" key="7">
    <source>
        <dbReference type="ARBA" id="ARBA00038514"/>
    </source>
</evidence>
<dbReference type="Pfam" id="PF07690">
    <property type="entry name" value="MFS_1"/>
    <property type="match status" value="1"/>
</dbReference>
<name>A0A7W8XW25_9HYPH</name>
<dbReference type="FunFam" id="1.20.1250.20:FF:000018">
    <property type="entry name" value="MFS transporter permease"/>
    <property type="match status" value="1"/>
</dbReference>
<comment type="function">
    <text evidence="8">Component of the tartrate utilization system and may allow entry of tartrate and tartrate dehydrogenase.</text>
</comment>
<evidence type="ECO:0000256" key="5">
    <source>
        <dbReference type="ARBA" id="ARBA00022989"/>
    </source>
</evidence>
<dbReference type="GO" id="GO:0022857">
    <property type="term" value="F:transmembrane transporter activity"/>
    <property type="evidence" value="ECO:0007669"/>
    <property type="project" value="InterPro"/>
</dbReference>
<keyword evidence="6 10" id="KW-0472">Membrane</keyword>
<evidence type="ECO:0000313" key="13">
    <source>
        <dbReference type="Proteomes" id="UP000549882"/>
    </source>
</evidence>
<comment type="similarity">
    <text evidence="7">Belongs to the major facilitator superfamily. Phthalate permease family.</text>
</comment>
<dbReference type="Proteomes" id="UP000549882">
    <property type="component" value="Unassembled WGS sequence"/>
</dbReference>
<evidence type="ECO:0000256" key="6">
    <source>
        <dbReference type="ARBA" id="ARBA00023136"/>
    </source>
</evidence>